<feature type="domain" description="Prion-inhibition and propagation HeLo" evidence="2">
    <location>
        <begin position="24"/>
        <end position="195"/>
    </location>
</feature>
<dbReference type="Pfam" id="PF14479">
    <property type="entry name" value="HeLo"/>
    <property type="match status" value="1"/>
</dbReference>
<feature type="region of interest" description="Disordered" evidence="1">
    <location>
        <begin position="69"/>
        <end position="114"/>
    </location>
</feature>
<sequence length="278" mass="30984">MGDTSDKKPSTTEEGDLEDVEQKYTECYGRLQAVSPGGSFETNYGLEICRLSALITHFNRWGTAMGFTKISTSSPSTEERSKRLSGNSAMEEESVFKDTATEEETRTQDPKTQIAKSTEGVQSLYAGLQRINVSRAPTKGLPETNNVSVTVYEKETFDIMLQTVHTQIHRLSDLFPSLKKEQGSLASDEVHAIKNARKDSILWLNEIVTSDDSFLREALDQEIANNRDFYTDIEVKEKFHGQFGSKYAKGEQPSRPTTWKGIVAGGEANVQFGNIYGL</sequence>
<evidence type="ECO:0000256" key="1">
    <source>
        <dbReference type="SAM" id="MobiDB-lite"/>
    </source>
</evidence>
<dbReference type="InParanoid" id="B8M248"/>
<accession>B8M248</accession>
<reference evidence="4" key="1">
    <citation type="journal article" date="2015" name="Genome Announc.">
        <title>Genome sequence of the AIDS-associated pathogen Penicillium marneffei (ATCC18224) and its near taxonomic relative Talaromyces stipitatus (ATCC10500).</title>
        <authorList>
            <person name="Nierman W.C."/>
            <person name="Fedorova-Abrams N.D."/>
            <person name="Andrianopoulos A."/>
        </authorList>
    </citation>
    <scope>NUCLEOTIDE SEQUENCE [LARGE SCALE GENOMIC DNA]</scope>
    <source>
        <strain evidence="4">ATCC 10500 / CBS 375.48 / QM 6759 / NRRL 1006</strain>
    </source>
</reference>
<protein>
    <recommendedName>
        <fullName evidence="2">Prion-inhibition and propagation HeLo domain-containing protein</fullName>
    </recommendedName>
</protein>
<evidence type="ECO:0000313" key="4">
    <source>
        <dbReference type="Proteomes" id="UP000001745"/>
    </source>
</evidence>
<dbReference type="InterPro" id="IPR029498">
    <property type="entry name" value="HeLo_dom"/>
</dbReference>
<dbReference type="EMBL" id="EQ962653">
    <property type="protein sequence ID" value="EED21512.1"/>
    <property type="molecule type" value="Genomic_DNA"/>
</dbReference>
<dbReference type="HOGENOM" id="CLU_1001758_0_0_1"/>
<dbReference type="Gene3D" id="1.20.120.1020">
    <property type="entry name" value="Prion-inhibition and propagation, HeLo domain"/>
    <property type="match status" value="1"/>
</dbReference>
<dbReference type="GeneID" id="8100877"/>
<dbReference type="OrthoDB" id="10267405at2759"/>
<gene>
    <name evidence="3" type="ORF">TSTA_087480</name>
</gene>
<name>B8M248_TALSN</name>
<proteinExistence type="predicted"/>
<feature type="compositionally biased region" description="Basic and acidic residues" evidence="1">
    <location>
        <begin position="94"/>
        <end position="109"/>
    </location>
</feature>
<dbReference type="InterPro" id="IPR038305">
    <property type="entry name" value="HeLo_sf"/>
</dbReference>
<dbReference type="VEuPathDB" id="FungiDB:TSTA_087480"/>
<evidence type="ECO:0000259" key="2">
    <source>
        <dbReference type="Pfam" id="PF14479"/>
    </source>
</evidence>
<dbReference type="PhylomeDB" id="B8M248"/>
<dbReference type="Proteomes" id="UP000001745">
    <property type="component" value="Unassembled WGS sequence"/>
</dbReference>
<keyword evidence="4" id="KW-1185">Reference proteome</keyword>
<dbReference type="RefSeq" id="XP_002478475.1">
    <property type="nucleotide sequence ID" value="XM_002478430.1"/>
</dbReference>
<evidence type="ECO:0000313" key="3">
    <source>
        <dbReference type="EMBL" id="EED21512.1"/>
    </source>
</evidence>
<dbReference type="AlphaFoldDB" id="B8M248"/>
<organism evidence="3 4">
    <name type="scientific">Talaromyces stipitatus (strain ATCC 10500 / CBS 375.48 / QM 6759 / NRRL 1006)</name>
    <name type="common">Penicillium stipitatum</name>
    <dbReference type="NCBI Taxonomy" id="441959"/>
    <lineage>
        <taxon>Eukaryota</taxon>
        <taxon>Fungi</taxon>
        <taxon>Dikarya</taxon>
        <taxon>Ascomycota</taxon>
        <taxon>Pezizomycotina</taxon>
        <taxon>Eurotiomycetes</taxon>
        <taxon>Eurotiomycetidae</taxon>
        <taxon>Eurotiales</taxon>
        <taxon>Trichocomaceae</taxon>
        <taxon>Talaromyces</taxon>
        <taxon>Talaromyces sect. Talaromyces</taxon>
    </lineage>
</organism>